<name>A0A4Q9VC69_9GAMM</name>
<dbReference type="Proteomes" id="UP000596192">
    <property type="component" value="Chromosome"/>
</dbReference>
<dbReference type="OrthoDB" id="6914473at2"/>
<protein>
    <submittedName>
        <fullName evidence="1">Uncharacterized protein</fullName>
    </submittedName>
</protein>
<dbReference type="GeneID" id="61933696"/>
<dbReference type="RefSeq" id="WP_131256542.1">
    <property type="nucleotide sequence ID" value="NZ_CP011835.1"/>
</dbReference>
<evidence type="ECO:0000313" key="2">
    <source>
        <dbReference type="Proteomes" id="UP000596192"/>
    </source>
</evidence>
<reference evidence="1 2" key="1">
    <citation type="submission" date="2020-12" db="EMBL/GenBank/DDBJ databases">
        <title>Genomic Analysis and Response surface optimization of nitrogen-fixing conditions for A. chroococcum strain HR1, Isolation from rhizosphere soil.</title>
        <authorList>
            <person name="Li J."/>
            <person name="Yang H."/>
            <person name="Liu H."/>
            <person name="Wang C."/>
            <person name="Tian Y."/>
            <person name="Lu X.Y."/>
        </authorList>
    </citation>
    <scope>NUCLEOTIDE SEQUENCE [LARGE SCALE GENOMIC DNA]</scope>
    <source>
        <strain evidence="1 2">HR1</strain>
    </source>
</reference>
<dbReference type="AlphaFoldDB" id="A0A4Q9VC69"/>
<accession>A0A4Q9VC69</accession>
<gene>
    <name evidence="1" type="ORF">GKQ51_21390</name>
</gene>
<organism evidence="1 2">
    <name type="scientific">Azotobacter chroococcum</name>
    <dbReference type="NCBI Taxonomy" id="353"/>
    <lineage>
        <taxon>Bacteria</taxon>
        <taxon>Pseudomonadati</taxon>
        <taxon>Pseudomonadota</taxon>
        <taxon>Gammaproteobacteria</taxon>
        <taxon>Pseudomonadales</taxon>
        <taxon>Pseudomonadaceae</taxon>
        <taxon>Azotobacter</taxon>
    </lineage>
</organism>
<sequence length="60" mass="6660">MIVRMEKAGNQAGYVVWLNQYKVRFNSQSTAEAFVAQLQARLQAPHPLPACGNQATDPSR</sequence>
<proteinExistence type="predicted"/>
<dbReference type="EMBL" id="CP066310">
    <property type="protein sequence ID" value="QQE88742.1"/>
    <property type="molecule type" value="Genomic_DNA"/>
</dbReference>
<evidence type="ECO:0000313" key="1">
    <source>
        <dbReference type="EMBL" id="QQE88742.1"/>
    </source>
</evidence>